<dbReference type="PIRSF" id="PIRSF005902">
    <property type="entry name" value="DNase_TatD"/>
    <property type="match status" value="1"/>
</dbReference>
<evidence type="ECO:0000313" key="3">
    <source>
        <dbReference type="EMBL" id="MBN7771829.1"/>
    </source>
</evidence>
<organism evidence="3 4">
    <name type="scientific">Clostridium aminobutyricum</name>
    <dbReference type="NCBI Taxonomy" id="33953"/>
    <lineage>
        <taxon>Bacteria</taxon>
        <taxon>Bacillati</taxon>
        <taxon>Bacillota</taxon>
        <taxon>Clostridia</taxon>
        <taxon>Eubacteriales</taxon>
        <taxon>Clostridiaceae</taxon>
        <taxon>Clostridium</taxon>
    </lineage>
</organism>
<feature type="binding site" evidence="2">
    <location>
        <position position="6"/>
    </location>
    <ligand>
        <name>a divalent metal cation</name>
        <dbReference type="ChEBI" id="CHEBI:60240"/>
        <label>1</label>
    </ligand>
</feature>
<name>A0A939D5V5_CLOAM</name>
<feature type="binding site" evidence="2">
    <location>
        <position position="151"/>
    </location>
    <ligand>
        <name>a divalent metal cation</name>
        <dbReference type="ChEBI" id="CHEBI:60240"/>
        <label>2</label>
    </ligand>
</feature>
<dbReference type="PANTHER" id="PTHR46124">
    <property type="entry name" value="D-AMINOACYL-TRNA DEACYLASE"/>
    <property type="match status" value="1"/>
</dbReference>
<dbReference type="PANTHER" id="PTHR46124:SF2">
    <property type="entry name" value="D-AMINOACYL-TRNA DEACYLASE"/>
    <property type="match status" value="1"/>
</dbReference>
<dbReference type="CDD" id="cd01310">
    <property type="entry name" value="TatD_DNAse"/>
    <property type="match status" value="1"/>
</dbReference>
<dbReference type="Pfam" id="PF01026">
    <property type="entry name" value="TatD_DNase"/>
    <property type="match status" value="1"/>
</dbReference>
<dbReference type="PROSITE" id="PS01137">
    <property type="entry name" value="TATD_1"/>
    <property type="match status" value="1"/>
</dbReference>
<proteinExistence type="predicted"/>
<evidence type="ECO:0000256" key="2">
    <source>
        <dbReference type="PIRSR" id="PIRSR005902-1"/>
    </source>
</evidence>
<dbReference type="Proteomes" id="UP000664545">
    <property type="component" value="Unassembled WGS sequence"/>
</dbReference>
<protein>
    <submittedName>
        <fullName evidence="3">TatD family hydrolase</fullName>
    </submittedName>
</protein>
<feature type="binding site" evidence="2">
    <location>
        <position position="93"/>
    </location>
    <ligand>
        <name>a divalent metal cation</name>
        <dbReference type="ChEBI" id="CHEBI:60240"/>
        <label>1</label>
    </ligand>
</feature>
<dbReference type="InterPro" id="IPR018228">
    <property type="entry name" value="DNase_TatD-rel_CS"/>
</dbReference>
<keyword evidence="2" id="KW-0479">Metal-binding</keyword>
<feature type="binding site" evidence="2">
    <location>
        <position position="129"/>
    </location>
    <ligand>
        <name>a divalent metal cation</name>
        <dbReference type="ChEBI" id="CHEBI:60240"/>
        <label>2</label>
    </ligand>
</feature>
<dbReference type="Gene3D" id="3.20.20.140">
    <property type="entry name" value="Metal-dependent hydrolases"/>
    <property type="match status" value="1"/>
</dbReference>
<dbReference type="InterPro" id="IPR032466">
    <property type="entry name" value="Metal_Hydrolase"/>
</dbReference>
<dbReference type="GO" id="GO:0016788">
    <property type="term" value="F:hydrolase activity, acting on ester bonds"/>
    <property type="evidence" value="ECO:0007669"/>
    <property type="project" value="InterPro"/>
</dbReference>
<dbReference type="InterPro" id="IPR001130">
    <property type="entry name" value="TatD-like"/>
</dbReference>
<keyword evidence="4" id="KW-1185">Reference proteome</keyword>
<feature type="binding site" evidence="2">
    <location>
        <position position="198"/>
    </location>
    <ligand>
        <name>a divalent metal cation</name>
        <dbReference type="ChEBI" id="CHEBI:60240"/>
        <label>1</label>
    </ligand>
</feature>
<dbReference type="AlphaFoldDB" id="A0A939D5V5"/>
<dbReference type="EMBL" id="JAFJZZ010000001">
    <property type="protein sequence ID" value="MBN7771829.1"/>
    <property type="molecule type" value="Genomic_DNA"/>
</dbReference>
<reference evidence="3" key="1">
    <citation type="submission" date="2021-02" db="EMBL/GenBank/DDBJ databases">
        <title>Abyssanaerobacter marinus gen.nov., sp., nov, anaerobic bacterium isolated from the Onnuri vent field of Indian Ocean and suggestion of Mogibacteriaceae fam. nov., and proposal of reclassification of ambiguous this family's genus member.</title>
        <authorList>
            <person name="Kim Y.J."/>
            <person name="Yang J.-A."/>
        </authorList>
    </citation>
    <scope>NUCLEOTIDE SEQUENCE</scope>
    <source>
        <strain evidence="3">DSM 2634</strain>
    </source>
</reference>
<dbReference type="GO" id="GO:0046872">
    <property type="term" value="F:metal ion binding"/>
    <property type="evidence" value="ECO:0007669"/>
    <property type="project" value="UniProtKB-KW"/>
</dbReference>
<evidence type="ECO:0000256" key="1">
    <source>
        <dbReference type="ARBA" id="ARBA00022801"/>
    </source>
</evidence>
<dbReference type="SUPFAM" id="SSF51556">
    <property type="entry name" value="Metallo-dependent hydrolases"/>
    <property type="match status" value="1"/>
</dbReference>
<evidence type="ECO:0000313" key="4">
    <source>
        <dbReference type="Proteomes" id="UP000664545"/>
    </source>
</evidence>
<keyword evidence="1 3" id="KW-0378">Hydrolase</keyword>
<accession>A0A939D5V5</accession>
<sequence>MIFDSHVHIDAENTEPFIKVCKEYQIGALINAESVCEYEAAQQVMQSQPTCFVSFGIHPWKSKKFCSEEKPLQTSERVAALENYYRHADAIGEIGMDSVWCDIDLMIQREVFTAQLDMAEALLKPIVLHTKGQEKEIAQILRNYSVKKLLHWYSCKEHLEEYLEQDCYFTVGPDFKRNQAVSSLIERVPLDRLLVETDGAMAVQWVLERKVYEQELPGILSGTIQAIATIKNRKASEVEQLLEENFYRFLQGNGNSR</sequence>
<comment type="caution">
    <text evidence="3">The sequence shown here is derived from an EMBL/GenBank/DDBJ whole genome shotgun (WGS) entry which is preliminary data.</text>
</comment>
<gene>
    <name evidence="3" type="ORF">JYB65_00440</name>
</gene>
<feature type="binding site" evidence="2">
    <location>
        <position position="8"/>
    </location>
    <ligand>
        <name>a divalent metal cation</name>
        <dbReference type="ChEBI" id="CHEBI:60240"/>
        <label>1</label>
    </ligand>
</feature>
<dbReference type="RefSeq" id="WP_206580620.1">
    <property type="nucleotide sequence ID" value="NZ_JAFJZZ010000001.1"/>
</dbReference>